<keyword evidence="1" id="KW-0812">Transmembrane</keyword>
<dbReference type="AlphaFoldDB" id="A0A840NRW3"/>
<comment type="caution">
    <text evidence="2">The sequence shown here is derived from an EMBL/GenBank/DDBJ whole genome shotgun (WGS) entry which is preliminary data.</text>
</comment>
<evidence type="ECO:0000313" key="2">
    <source>
        <dbReference type="EMBL" id="MBB5072733.1"/>
    </source>
</evidence>
<organism evidence="2 3">
    <name type="scientific">Saccharopolyspora gloriosae</name>
    <dbReference type="NCBI Taxonomy" id="455344"/>
    <lineage>
        <taxon>Bacteria</taxon>
        <taxon>Bacillati</taxon>
        <taxon>Actinomycetota</taxon>
        <taxon>Actinomycetes</taxon>
        <taxon>Pseudonocardiales</taxon>
        <taxon>Pseudonocardiaceae</taxon>
        <taxon>Saccharopolyspora</taxon>
    </lineage>
</organism>
<keyword evidence="1" id="KW-1133">Transmembrane helix</keyword>
<reference evidence="2 3" key="1">
    <citation type="submission" date="2020-08" db="EMBL/GenBank/DDBJ databases">
        <title>Sequencing the genomes of 1000 actinobacteria strains.</title>
        <authorList>
            <person name="Klenk H.-P."/>
        </authorList>
    </citation>
    <scope>NUCLEOTIDE SEQUENCE [LARGE SCALE GENOMIC DNA]</scope>
    <source>
        <strain evidence="2 3">DSM 45582</strain>
    </source>
</reference>
<keyword evidence="1" id="KW-0472">Membrane</keyword>
<evidence type="ECO:0000313" key="3">
    <source>
        <dbReference type="Proteomes" id="UP000580474"/>
    </source>
</evidence>
<gene>
    <name evidence="2" type="ORF">BJ969_005821</name>
</gene>
<sequence length="219" mass="23931">MEAIVPLAFVLIVLILVGGVLLAVLGRKRSVGNFQRLLRSGQGWRQVPGDELWRQVRVLREFASSRGLHDYFHLAGQHRGQAFEAVQYRRPPGLGQRVFTFGFAVVLPRPVPGPELRVARSGAFGALGQDLRVASGDPEFDRAYLLTSPDAEFARRAVPPGLARALLTDDRMKDVVLEFAPGHVVAFRSGSAKPETVLPVLDLLVDVHGGVPWGELSGR</sequence>
<evidence type="ECO:0000256" key="1">
    <source>
        <dbReference type="SAM" id="Phobius"/>
    </source>
</evidence>
<proteinExistence type="predicted"/>
<dbReference type="RefSeq" id="WP_184484279.1">
    <property type="nucleotide sequence ID" value="NZ_JACHIV010000001.1"/>
</dbReference>
<feature type="transmembrane region" description="Helical" evidence="1">
    <location>
        <begin position="6"/>
        <end position="26"/>
    </location>
</feature>
<protein>
    <recommendedName>
        <fullName evidence="4">DUF3137 domain-containing protein</fullName>
    </recommendedName>
</protein>
<accession>A0A840NRW3</accession>
<name>A0A840NRW3_9PSEU</name>
<evidence type="ECO:0008006" key="4">
    <source>
        <dbReference type="Google" id="ProtNLM"/>
    </source>
</evidence>
<dbReference type="EMBL" id="JACHIV010000001">
    <property type="protein sequence ID" value="MBB5072733.1"/>
    <property type="molecule type" value="Genomic_DNA"/>
</dbReference>
<dbReference type="Proteomes" id="UP000580474">
    <property type="component" value="Unassembled WGS sequence"/>
</dbReference>
<keyword evidence="3" id="KW-1185">Reference proteome</keyword>